<name>A0A016SJ94_9BILA</name>
<keyword evidence="2" id="KW-1185">Reference proteome</keyword>
<organism evidence="1 2">
    <name type="scientific">Ancylostoma ceylanicum</name>
    <dbReference type="NCBI Taxonomy" id="53326"/>
    <lineage>
        <taxon>Eukaryota</taxon>
        <taxon>Metazoa</taxon>
        <taxon>Ecdysozoa</taxon>
        <taxon>Nematoda</taxon>
        <taxon>Chromadorea</taxon>
        <taxon>Rhabditida</taxon>
        <taxon>Rhabditina</taxon>
        <taxon>Rhabditomorpha</taxon>
        <taxon>Strongyloidea</taxon>
        <taxon>Ancylostomatidae</taxon>
        <taxon>Ancylostomatinae</taxon>
        <taxon>Ancylostoma</taxon>
    </lineage>
</organism>
<dbReference type="Proteomes" id="UP000024635">
    <property type="component" value="Unassembled WGS sequence"/>
</dbReference>
<gene>
    <name evidence="1" type="primary">Acey_s0221.g2583</name>
    <name evidence="1" type="ORF">Y032_0221g2583</name>
</gene>
<protein>
    <submittedName>
        <fullName evidence="1">Uncharacterized protein</fullName>
    </submittedName>
</protein>
<reference evidence="2" key="1">
    <citation type="journal article" date="2015" name="Nat. Genet.">
        <title>The genome and transcriptome of the zoonotic hookworm Ancylostoma ceylanicum identify infection-specific gene families.</title>
        <authorList>
            <person name="Schwarz E.M."/>
            <person name="Hu Y."/>
            <person name="Antoshechkin I."/>
            <person name="Miller M.M."/>
            <person name="Sternberg P.W."/>
            <person name="Aroian R.V."/>
        </authorList>
    </citation>
    <scope>NUCLEOTIDE SEQUENCE</scope>
    <source>
        <strain evidence="2">HY135</strain>
    </source>
</reference>
<accession>A0A016SJ94</accession>
<proteinExistence type="predicted"/>
<comment type="caution">
    <text evidence="1">The sequence shown here is derived from an EMBL/GenBank/DDBJ whole genome shotgun (WGS) entry which is preliminary data.</text>
</comment>
<dbReference type="AlphaFoldDB" id="A0A016SJ94"/>
<evidence type="ECO:0000313" key="1">
    <source>
        <dbReference type="EMBL" id="EYB90384.1"/>
    </source>
</evidence>
<sequence>MKNNSRAPQFKFVAALLLRFHIFRWHPMGTLKMQTCATLHHNIDLRLEHLEELKDEFDDGGCGASLVS</sequence>
<evidence type="ECO:0000313" key="2">
    <source>
        <dbReference type="Proteomes" id="UP000024635"/>
    </source>
</evidence>
<dbReference type="EMBL" id="JARK01001557">
    <property type="protein sequence ID" value="EYB90384.1"/>
    <property type="molecule type" value="Genomic_DNA"/>
</dbReference>